<dbReference type="PANTHER" id="PTHR47505:SF1">
    <property type="entry name" value="DNA UTILIZATION PROTEIN YHGH"/>
    <property type="match status" value="1"/>
</dbReference>
<dbReference type="RefSeq" id="WP_273686079.1">
    <property type="nucleotide sequence ID" value="NZ_CP117411.1"/>
</dbReference>
<dbReference type="PANTHER" id="PTHR47505">
    <property type="entry name" value="DNA UTILIZATION PROTEIN YHGH"/>
    <property type="match status" value="1"/>
</dbReference>
<dbReference type="InterPro" id="IPR029057">
    <property type="entry name" value="PRTase-like"/>
</dbReference>
<evidence type="ECO:0000313" key="4">
    <source>
        <dbReference type="EMBL" id="WCT72127.1"/>
    </source>
</evidence>
<dbReference type="SUPFAM" id="SSF53271">
    <property type="entry name" value="PRTase-like"/>
    <property type="match status" value="1"/>
</dbReference>
<gene>
    <name evidence="4" type="ORF">PQ455_10775</name>
</gene>
<dbReference type="Pfam" id="PF00156">
    <property type="entry name" value="Pribosyltran"/>
    <property type="match status" value="1"/>
</dbReference>
<evidence type="ECO:0000259" key="2">
    <source>
        <dbReference type="Pfam" id="PF00156"/>
    </source>
</evidence>
<evidence type="ECO:0000313" key="5">
    <source>
        <dbReference type="Proteomes" id="UP001220395"/>
    </source>
</evidence>
<accession>A0ABY7TFX0</accession>
<organism evidence="4 5">
    <name type="scientific">Sphingomonas naphthae</name>
    <dbReference type="NCBI Taxonomy" id="1813468"/>
    <lineage>
        <taxon>Bacteria</taxon>
        <taxon>Pseudomonadati</taxon>
        <taxon>Pseudomonadota</taxon>
        <taxon>Alphaproteobacteria</taxon>
        <taxon>Sphingomonadales</taxon>
        <taxon>Sphingomonadaceae</taxon>
        <taxon>Sphingomonas</taxon>
    </lineage>
</organism>
<name>A0ABY7TFX0_9SPHN</name>
<proteinExistence type="inferred from homology"/>
<sequence length="256" mass="27024">MAWAGSIVGGARRGAAMVLAFALPPRCPGCGGIQAEDHHFCADCWRALDFAGADACHRCGATQEIAPAGGECGACLADPPPWDRMAAAVSYGPIARAIALRLKHGGRTGLAETVARQMARRVEIGPDTLIAPVPLHRWRIWRRGYNQSALIARRLAAARGGTLALDLLRRDKATPMLRGLGRKARAETVRGAFSLSSDWGARVKGGTVLLVDDVLTTGATATACAKALKRAGVASVSVVTWARVQRDVGQDVDFHS</sequence>
<protein>
    <submittedName>
        <fullName evidence="4">ComF family protein</fullName>
    </submittedName>
</protein>
<feature type="domain" description="Double zinc ribbon" evidence="3">
    <location>
        <begin position="19"/>
        <end position="76"/>
    </location>
</feature>
<dbReference type="InterPro" id="IPR044005">
    <property type="entry name" value="DZR_2"/>
</dbReference>
<dbReference type="Pfam" id="PF18912">
    <property type="entry name" value="DZR_2"/>
    <property type="match status" value="1"/>
</dbReference>
<dbReference type="Gene3D" id="3.40.50.2020">
    <property type="match status" value="1"/>
</dbReference>
<keyword evidence="5" id="KW-1185">Reference proteome</keyword>
<feature type="domain" description="Phosphoribosyltransferase" evidence="2">
    <location>
        <begin position="200"/>
        <end position="243"/>
    </location>
</feature>
<dbReference type="EMBL" id="CP117411">
    <property type="protein sequence ID" value="WCT72127.1"/>
    <property type="molecule type" value="Genomic_DNA"/>
</dbReference>
<evidence type="ECO:0000259" key="3">
    <source>
        <dbReference type="Pfam" id="PF18912"/>
    </source>
</evidence>
<comment type="similarity">
    <text evidence="1">Belongs to the ComF/GntX family.</text>
</comment>
<dbReference type="InterPro" id="IPR000836">
    <property type="entry name" value="PRTase_dom"/>
</dbReference>
<dbReference type="InterPro" id="IPR051910">
    <property type="entry name" value="ComF/GntX_DNA_util-trans"/>
</dbReference>
<dbReference type="Proteomes" id="UP001220395">
    <property type="component" value="Chromosome"/>
</dbReference>
<reference evidence="4 5" key="1">
    <citation type="submission" date="2023-02" db="EMBL/GenBank/DDBJ databases">
        <title>Genome sequence of Sphingomonas naphthae.</title>
        <authorList>
            <person name="Kim S."/>
            <person name="Heo J."/>
            <person name="Kwon S.-W."/>
        </authorList>
    </citation>
    <scope>NUCLEOTIDE SEQUENCE [LARGE SCALE GENOMIC DNA]</scope>
    <source>
        <strain evidence="4 5">KACC 18716</strain>
    </source>
</reference>
<evidence type="ECO:0000256" key="1">
    <source>
        <dbReference type="ARBA" id="ARBA00008007"/>
    </source>
</evidence>